<gene>
    <name evidence="1" type="ORF">LEP1GSC116_3546</name>
</gene>
<organism evidence="1 2">
    <name type="scientific">Leptospira interrogans serovar Icterohaemorrhagiae str. Verdun HP</name>
    <dbReference type="NCBI Taxonomy" id="1049910"/>
    <lineage>
        <taxon>Bacteria</taxon>
        <taxon>Pseudomonadati</taxon>
        <taxon>Spirochaetota</taxon>
        <taxon>Spirochaetia</taxon>
        <taxon>Leptospirales</taxon>
        <taxon>Leptospiraceae</taxon>
        <taxon>Leptospira</taxon>
    </lineage>
</organism>
<reference evidence="1 2" key="1">
    <citation type="submission" date="2013-01" db="EMBL/GenBank/DDBJ databases">
        <authorList>
            <person name="Harkins D.M."/>
            <person name="Durkin A.S."/>
            <person name="Brinkac L.M."/>
            <person name="Haft D.H."/>
            <person name="Selengut J.D."/>
            <person name="Sanka R."/>
            <person name="DePew J."/>
            <person name="Purushe J."/>
            <person name="Picardeau M."/>
            <person name="Werts C."/>
            <person name="Goarant C."/>
            <person name="Vinetz J.M."/>
            <person name="Sutton G.G."/>
            <person name="Nierman W.C."/>
            <person name="Fouts D.E."/>
        </authorList>
    </citation>
    <scope>NUCLEOTIDE SEQUENCE [LARGE SCALE GENOMIC DNA]</scope>
    <source>
        <strain evidence="1 2">Verdun HP</strain>
    </source>
</reference>
<sequence length="45" mass="5040">MGVPTFSAFVRKIKVGWEFPHFQDLSVKSKFGGSSHKPLNNMNST</sequence>
<comment type="caution">
    <text evidence="1">The sequence shown here is derived from an EMBL/GenBank/DDBJ whole genome shotgun (WGS) entry which is preliminary data.</text>
</comment>
<dbReference type="Proteomes" id="UP000012092">
    <property type="component" value="Unassembled WGS sequence"/>
</dbReference>
<proteinExistence type="predicted"/>
<dbReference type="AlphaFoldDB" id="M6RDV3"/>
<evidence type="ECO:0000313" key="2">
    <source>
        <dbReference type="Proteomes" id="UP000012092"/>
    </source>
</evidence>
<accession>M6RDV3</accession>
<name>M6RDV3_LEPIR</name>
<protein>
    <submittedName>
        <fullName evidence="1">Uncharacterized protein</fullName>
    </submittedName>
</protein>
<dbReference type="EMBL" id="AHNZ02000259">
    <property type="protein sequence ID" value="EMO06362.1"/>
    <property type="molecule type" value="Genomic_DNA"/>
</dbReference>
<evidence type="ECO:0000313" key="1">
    <source>
        <dbReference type="EMBL" id="EMO06362.1"/>
    </source>
</evidence>